<proteinExistence type="predicted"/>
<feature type="compositionally biased region" description="Low complexity" evidence="1">
    <location>
        <begin position="168"/>
        <end position="183"/>
    </location>
</feature>
<feature type="region of interest" description="Disordered" evidence="1">
    <location>
        <begin position="1"/>
        <end position="35"/>
    </location>
</feature>
<sequence length="335" mass="34759">MEFSHMTQKWSSKPKEDRAARVRENQRRHRARTKAYISELEQQLSDTKAKLDKALSRTAELEAEVERLRNPGPGPATVPSSSFSSDPPQATGCSTGSTRGCSSSNSCSKPQPITTIRTSDISLAAPLPCSTTSPLATTSVAGDDSTVISDDLTHDASLLLALGEEQLGSSTSTTGPLSSWSGSSGSGGGCSPQSALPPTTIVSNDQVLGVSPLQILVASNNPGYGTAASDTSFPCACDTPDMSQPGNASGGAGASESNYSADADCTHLPPPGPGESTIHCKAAYRIIEERNFKGMDVGAIKSWLGPGFRRAIIQGDGCRVDSHLVFALIDDISAG</sequence>
<dbReference type="Proteomes" id="UP001201980">
    <property type="component" value="Unassembled WGS sequence"/>
</dbReference>
<evidence type="ECO:0008006" key="4">
    <source>
        <dbReference type="Google" id="ProtNLM"/>
    </source>
</evidence>
<reference evidence="2" key="1">
    <citation type="submission" date="2022-07" db="EMBL/GenBank/DDBJ databases">
        <title>Draft genome sequence of Zalerion maritima ATCC 34329, a (micro)plastics degrading marine fungus.</title>
        <authorList>
            <person name="Paco A."/>
            <person name="Goncalves M.F.M."/>
            <person name="Rocha-Santos T.A.P."/>
            <person name="Alves A."/>
        </authorList>
    </citation>
    <scope>NUCLEOTIDE SEQUENCE</scope>
    <source>
        <strain evidence="2">ATCC 34329</strain>
    </source>
</reference>
<dbReference type="PANTHER" id="PTHR42070">
    <property type="entry name" value="FILAMENT ASSOCIATED PROTEIN, PUTATIVE (AFU_ORTHOLOGUE AFUA_8G06630)-RELATED"/>
    <property type="match status" value="1"/>
</dbReference>
<gene>
    <name evidence="2" type="ORF">MKZ38_007359</name>
</gene>
<evidence type="ECO:0000256" key="1">
    <source>
        <dbReference type="SAM" id="MobiDB-lite"/>
    </source>
</evidence>
<keyword evidence="3" id="KW-1185">Reference proteome</keyword>
<dbReference type="AlphaFoldDB" id="A0AAD5WWJ2"/>
<comment type="caution">
    <text evidence="2">The sequence shown here is derived from an EMBL/GenBank/DDBJ whole genome shotgun (WGS) entry which is preliminary data.</text>
</comment>
<name>A0AAD5WWJ2_9PEZI</name>
<feature type="region of interest" description="Disordered" evidence="1">
    <location>
        <begin position="63"/>
        <end position="112"/>
    </location>
</feature>
<dbReference type="GO" id="GO:0003700">
    <property type="term" value="F:DNA-binding transcription factor activity"/>
    <property type="evidence" value="ECO:0007669"/>
    <property type="project" value="InterPro"/>
</dbReference>
<feature type="compositionally biased region" description="Polar residues" evidence="1">
    <location>
        <begin position="1"/>
        <end position="11"/>
    </location>
</feature>
<dbReference type="CDD" id="cd14688">
    <property type="entry name" value="bZIP_YAP"/>
    <property type="match status" value="1"/>
</dbReference>
<protein>
    <recommendedName>
        <fullName evidence="4">BZIP domain-containing protein</fullName>
    </recommendedName>
</protein>
<feature type="compositionally biased region" description="Low complexity" evidence="1">
    <location>
        <begin position="91"/>
        <end position="108"/>
    </location>
</feature>
<dbReference type="Gene3D" id="1.20.5.170">
    <property type="match status" value="1"/>
</dbReference>
<dbReference type="EMBL" id="JAKWBI020000046">
    <property type="protein sequence ID" value="KAJ2904741.1"/>
    <property type="molecule type" value="Genomic_DNA"/>
</dbReference>
<dbReference type="PANTHER" id="PTHR42070:SF1">
    <property type="entry name" value="FILAMENT ASSOCIATED PROTEIN, PUTATIVE (AFU_ORTHOLOGUE AFUA_8G06630)-RELATED"/>
    <property type="match status" value="1"/>
</dbReference>
<feature type="compositionally biased region" description="Polar residues" evidence="1">
    <location>
        <begin position="78"/>
        <end position="88"/>
    </location>
</feature>
<feature type="region of interest" description="Disordered" evidence="1">
    <location>
        <begin position="168"/>
        <end position="198"/>
    </location>
</feature>
<evidence type="ECO:0000313" key="2">
    <source>
        <dbReference type="EMBL" id="KAJ2904741.1"/>
    </source>
</evidence>
<dbReference type="SUPFAM" id="SSF57959">
    <property type="entry name" value="Leucine zipper domain"/>
    <property type="match status" value="1"/>
</dbReference>
<feature type="compositionally biased region" description="Basic and acidic residues" evidence="1">
    <location>
        <begin position="13"/>
        <end position="25"/>
    </location>
</feature>
<dbReference type="InterPro" id="IPR046347">
    <property type="entry name" value="bZIP_sf"/>
</dbReference>
<organism evidence="2 3">
    <name type="scientific">Zalerion maritima</name>
    <dbReference type="NCBI Taxonomy" id="339359"/>
    <lineage>
        <taxon>Eukaryota</taxon>
        <taxon>Fungi</taxon>
        <taxon>Dikarya</taxon>
        <taxon>Ascomycota</taxon>
        <taxon>Pezizomycotina</taxon>
        <taxon>Sordariomycetes</taxon>
        <taxon>Lulworthiomycetidae</taxon>
        <taxon>Lulworthiales</taxon>
        <taxon>Lulworthiaceae</taxon>
        <taxon>Zalerion</taxon>
    </lineage>
</organism>
<evidence type="ECO:0000313" key="3">
    <source>
        <dbReference type="Proteomes" id="UP001201980"/>
    </source>
</evidence>
<accession>A0AAD5WWJ2</accession>